<feature type="region of interest" description="Disordered" evidence="2">
    <location>
        <begin position="465"/>
        <end position="516"/>
    </location>
</feature>
<dbReference type="Proteomes" id="UP001189429">
    <property type="component" value="Unassembled WGS sequence"/>
</dbReference>
<sequence>MVRKRQEENNISTDLVQTVIVTATTPTPARVAQPQHPVHAVRWTPSNPGSIGYGARLRILKAIATRWGMKIGAHGNGDYNGDCLFPRSATTFANGAGRRHSGIQPRPINVQGGCHTDPTRGGSTTLPDSYARLPERTGKQLRQIVFYGLKWRNGTCRDNIVFKVSELAGRFSVLFLFLPSPLVVHCFTHLSAPTKRREAAEVELRSRGAPLLGATGELLARWRALAETAEEEEQARLHGRLLEERGTGSREYWRGVEELMRKSKAAQLKAAALQAAPEHIATVASPQHSSRASAAPGPGHERLRVVDVDDEDEGEDELDLDMFAKLVLEEFSVSFHNLDTFRDLLDLFGIPPEQEIRGRAFRAWERAVQVRRDEAVARRMQEGPRGVVVDVEESQQGAGAAGAAAAGRGPPPKRARSWSELQGPIAVDSQGASEQGGPPELLADAPAATRCGAAGAVAGTGPCCPASASAGGRDEALAEPPLPGAAADEDAASSSSVIEASRGNSFGPDSDSDSDLEIAFPSARVRAPEPCLPAGRPLAAMGAASRLPALGLSWAALARRGAAQDAAAGLMCQCEMQDNHWRRQHQWCVLTHVQDLPQALQDPQHPSTAWVLRQGCAEDAGALPNSEAALDIGDVLRLRDGALQGGGGQGLEGLCLPGQVALAMVCTQQWLVKGSLMGIVKWAGRMTELLSVCMDCMDAHSPLPLRRADFERYVAVFQQGIAKPDTPGFLAAFAFPFRARRKELAEAGAPLHECLPLRDPTCFPRGTLNALESCTLCCTPQMGPGGNPACWDGGFTHERCCQAPAPPPPAAAAAQGQCQGQEERNRELRASLEEQAAASLEQGRAIAGLREELRACAQGRGEEAAAGREAEGQGGARGGLEEELRVCAEELDRERKSGAEKDAKNAALLLDVEHAQKAREASSAARDQCSQKVEEEQAEAAALKKRADGALRLGNEAAACLASSGGPSREAAVRPRTLPARQHAGGTTSTPP</sequence>
<keyword evidence="4" id="KW-1185">Reference proteome</keyword>
<comment type="caution">
    <text evidence="3">The sequence shown here is derived from an EMBL/GenBank/DDBJ whole genome shotgun (WGS) entry which is preliminary data.</text>
</comment>
<evidence type="ECO:0000313" key="3">
    <source>
        <dbReference type="EMBL" id="CAK0852924.1"/>
    </source>
</evidence>
<gene>
    <name evidence="3" type="ORF">PCOR1329_LOCUS44568</name>
</gene>
<accession>A0ABN9U295</accession>
<protein>
    <submittedName>
        <fullName evidence="3">Uncharacterized protein</fullName>
    </submittedName>
</protein>
<reference evidence="3" key="1">
    <citation type="submission" date="2023-10" db="EMBL/GenBank/DDBJ databases">
        <authorList>
            <person name="Chen Y."/>
            <person name="Shah S."/>
            <person name="Dougan E. K."/>
            <person name="Thang M."/>
            <person name="Chan C."/>
        </authorList>
    </citation>
    <scope>NUCLEOTIDE SEQUENCE [LARGE SCALE GENOMIC DNA]</scope>
</reference>
<organism evidence="3 4">
    <name type="scientific">Prorocentrum cordatum</name>
    <dbReference type="NCBI Taxonomy" id="2364126"/>
    <lineage>
        <taxon>Eukaryota</taxon>
        <taxon>Sar</taxon>
        <taxon>Alveolata</taxon>
        <taxon>Dinophyceae</taxon>
        <taxon>Prorocentrales</taxon>
        <taxon>Prorocentraceae</taxon>
        <taxon>Prorocentrum</taxon>
    </lineage>
</organism>
<feature type="region of interest" description="Disordered" evidence="2">
    <location>
        <begin position="960"/>
        <end position="992"/>
    </location>
</feature>
<keyword evidence="1" id="KW-0175">Coiled coil</keyword>
<feature type="region of interest" description="Disordered" evidence="2">
    <location>
        <begin position="394"/>
        <end position="419"/>
    </location>
</feature>
<dbReference type="EMBL" id="CAUYUJ010015358">
    <property type="protein sequence ID" value="CAK0852924.1"/>
    <property type="molecule type" value="Genomic_DNA"/>
</dbReference>
<name>A0ABN9U295_9DINO</name>
<feature type="compositionally biased region" description="Low complexity" evidence="2">
    <location>
        <begin position="397"/>
        <end position="408"/>
    </location>
</feature>
<feature type="region of interest" description="Disordered" evidence="2">
    <location>
        <begin position="95"/>
        <end position="127"/>
    </location>
</feature>
<proteinExistence type="predicted"/>
<feature type="region of interest" description="Disordered" evidence="2">
    <location>
        <begin position="919"/>
        <end position="942"/>
    </location>
</feature>
<feature type="coiled-coil region" evidence="1">
    <location>
        <begin position="811"/>
        <end position="838"/>
    </location>
</feature>
<evidence type="ECO:0000256" key="1">
    <source>
        <dbReference type="SAM" id="Coils"/>
    </source>
</evidence>
<evidence type="ECO:0000256" key="2">
    <source>
        <dbReference type="SAM" id="MobiDB-lite"/>
    </source>
</evidence>
<evidence type="ECO:0000313" key="4">
    <source>
        <dbReference type="Proteomes" id="UP001189429"/>
    </source>
</evidence>